<feature type="compositionally biased region" description="Polar residues" evidence="2">
    <location>
        <begin position="225"/>
        <end position="240"/>
    </location>
</feature>
<keyword evidence="1" id="KW-0862">Zinc</keyword>
<dbReference type="InterPro" id="IPR013087">
    <property type="entry name" value="Znf_C2H2_type"/>
</dbReference>
<feature type="compositionally biased region" description="Acidic residues" evidence="2">
    <location>
        <begin position="1220"/>
        <end position="1234"/>
    </location>
</feature>
<dbReference type="AlphaFoldDB" id="A0A8H3UA03"/>
<feature type="compositionally biased region" description="Low complexity" evidence="2">
    <location>
        <begin position="206"/>
        <end position="217"/>
    </location>
</feature>
<evidence type="ECO:0000313" key="5">
    <source>
        <dbReference type="Proteomes" id="UP000433883"/>
    </source>
</evidence>
<feature type="region of interest" description="Disordered" evidence="2">
    <location>
        <begin position="583"/>
        <end position="646"/>
    </location>
</feature>
<feature type="domain" description="C2H2-type" evidence="3">
    <location>
        <begin position="1043"/>
        <end position="1073"/>
    </location>
</feature>
<feature type="compositionally biased region" description="Polar residues" evidence="2">
    <location>
        <begin position="195"/>
        <end position="205"/>
    </location>
</feature>
<feature type="compositionally biased region" description="Basic and acidic residues" evidence="2">
    <location>
        <begin position="339"/>
        <end position="393"/>
    </location>
</feature>
<proteinExistence type="predicted"/>
<feature type="compositionally biased region" description="Polar residues" evidence="2">
    <location>
        <begin position="103"/>
        <end position="146"/>
    </location>
</feature>
<feature type="region of interest" description="Disordered" evidence="2">
    <location>
        <begin position="21"/>
        <end position="146"/>
    </location>
</feature>
<evidence type="ECO:0000256" key="2">
    <source>
        <dbReference type="SAM" id="MobiDB-lite"/>
    </source>
</evidence>
<feature type="compositionally biased region" description="Low complexity" evidence="2">
    <location>
        <begin position="60"/>
        <end position="80"/>
    </location>
</feature>
<feature type="compositionally biased region" description="Basic and acidic residues" evidence="2">
    <location>
        <begin position="1179"/>
        <end position="1193"/>
    </location>
</feature>
<gene>
    <name evidence="4" type="ORF">BLS_007395</name>
</gene>
<feature type="region of interest" description="Disordered" evidence="2">
    <location>
        <begin position="1150"/>
        <end position="1234"/>
    </location>
</feature>
<feature type="compositionally biased region" description="Polar residues" evidence="2">
    <location>
        <begin position="21"/>
        <end position="59"/>
    </location>
</feature>
<reference evidence="4 5" key="1">
    <citation type="submission" date="2019-11" db="EMBL/GenBank/DDBJ databases">
        <title>Venturia inaequalis Genome Resource.</title>
        <authorList>
            <person name="Lichtner F.J."/>
        </authorList>
    </citation>
    <scope>NUCLEOTIDE SEQUENCE [LARGE SCALE GENOMIC DNA]</scope>
    <source>
        <strain evidence="4">Bline_iso_100314</strain>
    </source>
</reference>
<organism evidence="4 5">
    <name type="scientific">Venturia inaequalis</name>
    <name type="common">Apple scab fungus</name>
    <dbReference type="NCBI Taxonomy" id="5025"/>
    <lineage>
        <taxon>Eukaryota</taxon>
        <taxon>Fungi</taxon>
        <taxon>Dikarya</taxon>
        <taxon>Ascomycota</taxon>
        <taxon>Pezizomycotina</taxon>
        <taxon>Dothideomycetes</taxon>
        <taxon>Pleosporomycetidae</taxon>
        <taxon>Venturiales</taxon>
        <taxon>Venturiaceae</taxon>
        <taxon>Venturia</taxon>
    </lineage>
</organism>
<feature type="region of interest" description="Disordered" evidence="2">
    <location>
        <begin position="868"/>
        <end position="973"/>
    </location>
</feature>
<name>A0A8H3UA03_VENIN</name>
<feature type="compositionally biased region" description="Basic and acidic residues" evidence="2">
    <location>
        <begin position="622"/>
        <end position="646"/>
    </location>
</feature>
<evidence type="ECO:0000313" key="4">
    <source>
        <dbReference type="EMBL" id="KAE9965782.1"/>
    </source>
</evidence>
<feature type="compositionally biased region" description="Polar residues" evidence="2">
    <location>
        <begin position="398"/>
        <end position="409"/>
    </location>
</feature>
<feature type="compositionally biased region" description="Low complexity" evidence="2">
    <location>
        <begin position="283"/>
        <end position="299"/>
    </location>
</feature>
<evidence type="ECO:0000256" key="1">
    <source>
        <dbReference type="PROSITE-ProRule" id="PRU00042"/>
    </source>
</evidence>
<feature type="compositionally biased region" description="Polar residues" evidence="2">
    <location>
        <begin position="942"/>
        <end position="966"/>
    </location>
</feature>
<feature type="compositionally biased region" description="Low complexity" evidence="2">
    <location>
        <begin position="473"/>
        <end position="499"/>
    </location>
</feature>
<comment type="caution">
    <text evidence="4">The sequence shown here is derived from an EMBL/GenBank/DDBJ whole genome shotgun (WGS) entry which is preliminary data.</text>
</comment>
<feature type="region of interest" description="Disordered" evidence="2">
    <location>
        <begin position="169"/>
        <end position="308"/>
    </location>
</feature>
<dbReference type="PROSITE" id="PS50157">
    <property type="entry name" value="ZINC_FINGER_C2H2_2"/>
    <property type="match status" value="1"/>
</dbReference>
<evidence type="ECO:0000259" key="3">
    <source>
        <dbReference type="PROSITE" id="PS50157"/>
    </source>
</evidence>
<dbReference type="Gene3D" id="3.30.160.60">
    <property type="entry name" value="Classic Zinc Finger"/>
    <property type="match status" value="1"/>
</dbReference>
<feature type="compositionally biased region" description="Polar residues" evidence="2">
    <location>
        <begin position="169"/>
        <end position="186"/>
    </location>
</feature>
<keyword evidence="1" id="KW-0479">Metal-binding</keyword>
<dbReference type="EMBL" id="WNWQ01000579">
    <property type="protein sequence ID" value="KAE9965782.1"/>
    <property type="molecule type" value="Genomic_DNA"/>
</dbReference>
<dbReference type="GO" id="GO:0008270">
    <property type="term" value="F:zinc ion binding"/>
    <property type="evidence" value="ECO:0007669"/>
    <property type="project" value="UniProtKB-KW"/>
</dbReference>
<dbReference type="Proteomes" id="UP000433883">
    <property type="component" value="Unassembled WGS sequence"/>
</dbReference>
<feature type="region of interest" description="Disordered" evidence="2">
    <location>
        <begin position="816"/>
        <end position="848"/>
    </location>
</feature>
<sequence>MGSNDHYPYYYSTDQANAHAQSNYSAYQARPSSTQQVPATQYTQQHARTNSAHTSTSNAQQNNYPDYQQNQQTTQSYPEQNNWYGGATGNYGSQRAAEALSRLGSTTEQTRSTSATAGQTYSGTASSTGGYAQSGSNHIQPPVTPTVQYPSAAVQNQTQQSYAGSTYGLNQQASAQARPSSVNSVRSAGMAPQRSPVTENVSLSGQYQAQGAQQRVQMAHHRSASPAQIQASRHLQSLQADQRAAAAVAASGPYPPPSNRVLPNVTQPARPNPQPTAPAYSYNQNSGTQSNANAQQNNQFDQPTTIDPSAIYDAWPEHQKRLEAIRAAKALDNARIAAEEEKKKAEEVAKAEEDRKRVEAEAEAKMKADEEKKIADKARKKADAARRRSEAKAKKNASPTEVESSTAASQPDDPEKEDAEEQIRQLMAKVKAMNDKHPTLLAKIWEQERQQHLETSQSPQAGAMSPPPPQPQQPLATQQPPPSGQKQSLGQKQSSAQKQLSKKGGDVNGSVSTPSRPISAQSKSGAGKPTKGTTVWPKEKKGQLAKTAASLLNAIPENAGRTIEPEEVSEMLDRNPTYIELPYFNGTGESLPAEMRPPTPVSGPSAEKPSAEKVKKTSKAGKAAEAKKAASEEVKEISAEPATKKDAARKRNFNDLVDLTSLSDDDIPANKRLYQGPPPVTMPGQYQPVPNFMGDFDPQSIVSPYLQQGASQWMSQNGHAAPYAPQYPPVHRPAPVINERHRTVELAQPLNSKKAKKVISYDVKTIARDVLLATGKHPDMLPLNGHLEPLKNIYPKQIDHLSDLTTIRWDILDPGEPVSLDSDDKDSVIADGDADDESDHEPAIPRPAVVRATVGVGGGSGEIMVSAHHRAPVKGTFGTLTPKPHRGRGRPPKSAYVGSTGSQGVRQRPFGFENGETPQPRSGQPYQRGDDADRRQSAAARPNNQYTIASGSGTPANSNRQFSTPLSAPAGSSGGVGYAALRQVQVDENGNPIKKKGRPVGWRKNLHQAGVGLLAGGSGDPNMGKKKAADVSAPPPPVTYAEYACKWDGCRARLHNLATLKKHVNKVHGRPDPKGCFTCKWEGCPKMIQVADKDTGEVREMPQYHHFPNQELMLEHVDKAHVGPIAWKLGDGPPDGLSDVNATDSEAYLSDAKGRRVTPRISEPPPSATPFSFGKQKKKTAEQLAREAEDEYRKKKREIGPGVDRGGSRLVTPKRRQGFVDDEDGDEVMVDQSD</sequence>
<dbReference type="PROSITE" id="PS00028">
    <property type="entry name" value="ZINC_FINGER_C2H2_1"/>
    <property type="match status" value="1"/>
</dbReference>
<keyword evidence="1" id="KW-0863">Zinc-finger</keyword>
<feature type="compositionally biased region" description="Polar residues" evidence="2">
    <location>
        <begin position="509"/>
        <end position="524"/>
    </location>
</feature>
<accession>A0A8H3UA03</accession>
<protein>
    <recommendedName>
        <fullName evidence="3">C2H2-type domain-containing protein</fullName>
    </recommendedName>
</protein>
<feature type="compositionally biased region" description="Polar residues" evidence="2">
    <location>
        <begin position="916"/>
        <end position="925"/>
    </location>
</feature>
<feature type="region of interest" description="Disordered" evidence="2">
    <location>
        <begin position="339"/>
        <end position="544"/>
    </location>
</feature>